<comment type="caution">
    <text evidence="1">The sequence shown here is derived from an EMBL/GenBank/DDBJ whole genome shotgun (WGS) entry which is preliminary data.</text>
</comment>
<evidence type="ECO:0000313" key="1">
    <source>
        <dbReference type="EMBL" id="MDQ8194733.1"/>
    </source>
</evidence>
<gene>
    <name evidence="1" type="ORF">QEH59_09875</name>
</gene>
<evidence type="ECO:0000313" key="2">
    <source>
        <dbReference type="Proteomes" id="UP001243717"/>
    </source>
</evidence>
<proteinExistence type="predicted"/>
<keyword evidence="2" id="KW-1185">Reference proteome</keyword>
<dbReference type="Proteomes" id="UP001243717">
    <property type="component" value="Unassembled WGS sequence"/>
</dbReference>
<reference evidence="1 2" key="1">
    <citation type="submission" date="2023-04" db="EMBL/GenBank/DDBJ databases">
        <title>A novel bacteria isolated from coastal sediment.</title>
        <authorList>
            <person name="Liu X.-J."/>
            <person name="Du Z.-J."/>
        </authorList>
    </citation>
    <scope>NUCLEOTIDE SEQUENCE [LARGE SCALE GENOMIC DNA]</scope>
    <source>
        <strain evidence="1 2">SDUM461004</strain>
    </source>
</reference>
<protein>
    <submittedName>
        <fullName evidence="1">DUF2384 domain-containing protein</fullName>
    </submittedName>
</protein>
<dbReference type="EMBL" id="JARXIC010000013">
    <property type="protein sequence ID" value="MDQ8194733.1"/>
    <property type="molecule type" value="Genomic_DNA"/>
</dbReference>
<accession>A0ABU1AKM9</accession>
<dbReference type="RefSeq" id="WP_308985200.1">
    <property type="nucleotide sequence ID" value="NZ_JARXIC010000013.1"/>
</dbReference>
<name>A0ABU1AKM9_9BACT</name>
<sequence length="118" mass="13431">MGNTKQLEEIPRSFSIPAFCNRYKLVRNDISRLTQYSPRAVAKWAAGDKPSAAAEKQLRELVRLFDALSDVMETAYIGEWLKAANPAFDNSTPLQVIERGEADRIWNMIYRLQTGEPI</sequence>
<organism evidence="1 2">
    <name type="scientific">Thalassobacterium sedimentorum</name>
    <dbReference type="NCBI Taxonomy" id="3041258"/>
    <lineage>
        <taxon>Bacteria</taxon>
        <taxon>Pseudomonadati</taxon>
        <taxon>Verrucomicrobiota</taxon>
        <taxon>Opitutia</taxon>
        <taxon>Puniceicoccales</taxon>
        <taxon>Coraliomargaritaceae</taxon>
        <taxon>Thalassobacterium</taxon>
    </lineage>
</organism>